<reference evidence="1 2" key="1">
    <citation type="journal article" date="2023" name="BMC Biol.">
        <title>The compact genome of the sponge Oopsacas minuta (Hexactinellida) is lacking key metazoan core genes.</title>
        <authorList>
            <person name="Santini S."/>
            <person name="Schenkelaars Q."/>
            <person name="Jourda C."/>
            <person name="Duchesne M."/>
            <person name="Belahbib H."/>
            <person name="Rocher C."/>
            <person name="Selva M."/>
            <person name="Riesgo A."/>
            <person name="Vervoort M."/>
            <person name="Leys S.P."/>
            <person name="Kodjabachian L."/>
            <person name="Le Bivic A."/>
            <person name="Borchiellini C."/>
            <person name="Claverie J.M."/>
            <person name="Renard E."/>
        </authorList>
    </citation>
    <scope>NUCLEOTIDE SEQUENCE [LARGE SCALE GENOMIC DNA]</scope>
    <source>
        <strain evidence="1">SPO-2</strain>
    </source>
</reference>
<protein>
    <submittedName>
        <fullName evidence="1">Uncharacterized protein</fullName>
    </submittedName>
</protein>
<comment type="caution">
    <text evidence="1">The sequence shown here is derived from an EMBL/GenBank/DDBJ whole genome shotgun (WGS) entry which is preliminary data.</text>
</comment>
<organism evidence="1 2">
    <name type="scientific">Oopsacas minuta</name>
    <dbReference type="NCBI Taxonomy" id="111878"/>
    <lineage>
        <taxon>Eukaryota</taxon>
        <taxon>Metazoa</taxon>
        <taxon>Porifera</taxon>
        <taxon>Hexactinellida</taxon>
        <taxon>Hexasterophora</taxon>
        <taxon>Lyssacinosida</taxon>
        <taxon>Leucopsacidae</taxon>
        <taxon>Oopsacas</taxon>
    </lineage>
</organism>
<dbReference type="EMBL" id="JAKMXF010000007">
    <property type="protein sequence ID" value="KAI6661785.1"/>
    <property type="molecule type" value="Genomic_DNA"/>
</dbReference>
<evidence type="ECO:0000313" key="2">
    <source>
        <dbReference type="Proteomes" id="UP001165289"/>
    </source>
</evidence>
<gene>
    <name evidence="1" type="ORF">LOD99_9852</name>
</gene>
<keyword evidence="2" id="KW-1185">Reference proteome</keyword>
<evidence type="ECO:0000313" key="1">
    <source>
        <dbReference type="EMBL" id="KAI6661785.1"/>
    </source>
</evidence>
<name>A0AAV7KLG8_9METZ</name>
<dbReference type="AlphaFoldDB" id="A0AAV7KLG8"/>
<sequence length="185" mass="21815">MASYEQTVKNICERDVITAYTDVLTDINYCINLFANLETKQTFTEFLMDWYAGERVQINTESFLIDLNNLKEEIQSGIKLYIELFGQIKVFKSLLTIYDSNSESIGYSNKSTARFEFIQRLRSQFEALLLAIQYIETPKECNVKMEYFGTYSIWEVNTFNQGLKSEPNYTNYPRYCIKQSIRVKY</sequence>
<dbReference type="Proteomes" id="UP001165289">
    <property type="component" value="Unassembled WGS sequence"/>
</dbReference>
<accession>A0AAV7KLG8</accession>
<proteinExistence type="predicted"/>